<gene>
    <name evidence="3" type="ORF">RCC75_09295</name>
    <name evidence="4" type="ORF">RCG00_00115</name>
</gene>
<proteinExistence type="predicted"/>
<geneLocation type="plasmid" evidence="4">
    <name>pThsubDNT52_1</name>
</geneLocation>
<feature type="chain" id="PRO_5041238828" description="Low-complexity protein" evidence="2">
    <location>
        <begin position="26"/>
        <end position="107"/>
    </location>
</feature>
<evidence type="ECO:0000313" key="5">
    <source>
        <dbReference type="Proteomes" id="UP001223336"/>
    </source>
</evidence>
<evidence type="ECO:0000256" key="1">
    <source>
        <dbReference type="SAM" id="MobiDB-lite"/>
    </source>
</evidence>
<evidence type="ECO:0008006" key="6">
    <source>
        <dbReference type="Google" id="ProtNLM"/>
    </source>
</evidence>
<accession>A0AA51MIK0</accession>
<reference evidence="4 5" key="1">
    <citation type="submission" date="2023-08" db="EMBL/GenBank/DDBJ databases">
        <title>New molecular markers tilS and rpoB for phylogenetic and monitoring studies of the genus Thiothrix biodiversity.</title>
        <authorList>
            <person name="Ravin N.V."/>
            <person name="Smolyakov D."/>
            <person name="Markov N.D."/>
            <person name="Beletsky A.V."/>
            <person name="Mardanov A.V."/>
            <person name="Rudenko T.S."/>
            <person name="Grabovich M.Y."/>
        </authorList>
    </citation>
    <scope>NUCLEOTIDE SEQUENCE</scope>
    <source>
        <strain evidence="4">DNT52</strain>
        <strain evidence="3 5">H33</strain>
        <plasmid evidence="4">pThsubDNT52_1</plasmid>
    </source>
</reference>
<evidence type="ECO:0000313" key="4">
    <source>
        <dbReference type="EMBL" id="WML84873.1"/>
    </source>
</evidence>
<dbReference type="RefSeq" id="WP_308134691.1">
    <property type="nucleotide sequence ID" value="NZ_CP133216.1"/>
</dbReference>
<protein>
    <recommendedName>
        <fullName evidence="6">Low-complexity protein</fullName>
    </recommendedName>
</protein>
<keyword evidence="4" id="KW-0614">Plasmid</keyword>
<keyword evidence="5" id="KW-1185">Reference proteome</keyword>
<feature type="compositionally biased region" description="Low complexity" evidence="1">
    <location>
        <begin position="57"/>
        <end position="68"/>
    </location>
</feature>
<evidence type="ECO:0000313" key="3">
    <source>
        <dbReference type="EMBL" id="MDQ5768722.1"/>
    </source>
</evidence>
<dbReference type="EMBL" id="JAVFKN010000010">
    <property type="protein sequence ID" value="MDQ5768722.1"/>
    <property type="molecule type" value="Genomic_DNA"/>
</dbReference>
<feature type="compositionally biased region" description="Basic residues" evidence="1">
    <location>
        <begin position="83"/>
        <end position="107"/>
    </location>
</feature>
<evidence type="ECO:0000256" key="2">
    <source>
        <dbReference type="SAM" id="SignalP"/>
    </source>
</evidence>
<feature type="signal peptide" evidence="2">
    <location>
        <begin position="1"/>
        <end position="25"/>
    </location>
</feature>
<organism evidence="4">
    <name type="scientific">Thiothrix subterranea</name>
    <dbReference type="NCBI Taxonomy" id="2735563"/>
    <lineage>
        <taxon>Bacteria</taxon>
        <taxon>Pseudomonadati</taxon>
        <taxon>Pseudomonadota</taxon>
        <taxon>Gammaproteobacteria</taxon>
        <taxon>Thiotrichales</taxon>
        <taxon>Thiotrichaceae</taxon>
        <taxon>Thiothrix</taxon>
    </lineage>
</organism>
<dbReference type="Proteomes" id="UP001229862">
    <property type="component" value="Plasmid pThsubDNT52_1"/>
</dbReference>
<dbReference type="Proteomes" id="UP001223336">
    <property type="component" value="Unassembled WGS sequence"/>
</dbReference>
<keyword evidence="2" id="KW-0732">Signal</keyword>
<feature type="region of interest" description="Disordered" evidence="1">
    <location>
        <begin position="25"/>
        <end position="107"/>
    </location>
</feature>
<sequence length="107" mass="11061">MKTRHFSLALSLGTAAAIFAGSALASPAHTDSSPFSAERIEVTKTGAAEGKCGANQDGKCGAAKPGGKPDAGHSIPPAAKPIVKPKPKHGKKHKSKRKHTTKSKNRR</sequence>
<dbReference type="AlphaFoldDB" id="A0AA51MIK0"/>
<name>A0AA51MIK0_9GAMM</name>
<dbReference type="EMBL" id="CP133216">
    <property type="protein sequence ID" value="WML84873.1"/>
    <property type="molecule type" value="Genomic_DNA"/>
</dbReference>